<name>A0A5B8FVV7_9RHOB</name>
<evidence type="ECO:0000256" key="2">
    <source>
        <dbReference type="ARBA" id="ARBA00009853"/>
    </source>
</evidence>
<keyword evidence="9" id="KW-1185">Reference proteome</keyword>
<keyword evidence="5 6" id="KW-0472">Membrane</keyword>
<evidence type="ECO:0000313" key="8">
    <source>
        <dbReference type="EMBL" id="QDL90629.1"/>
    </source>
</evidence>
<dbReference type="Pfam" id="PF00892">
    <property type="entry name" value="EamA"/>
    <property type="match status" value="2"/>
</dbReference>
<dbReference type="RefSeq" id="WP_138576751.1">
    <property type="nucleotide sequence ID" value="NZ_CP040818.1"/>
</dbReference>
<dbReference type="PANTHER" id="PTHR22911:SF6">
    <property type="entry name" value="SOLUTE CARRIER FAMILY 35 MEMBER G1"/>
    <property type="match status" value="1"/>
</dbReference>
<dbReference type="KEGG" id="ppru:FDP22_01800"/>
<feature type="domain" description="EamA" evidence="7">
    <location>
        <begin position="4"/>
        <end position="135"/>
    </location>
</feature>
<organism evidence="8 9">
    <name type="scientific">Paroceanicella profunda</name>
    <dbReference type="NCBI Taxonomy" id="2579971"/>
    <lineage>
        <taxon>Bacteria</taxon>
        <taxon>Pseudomonadati</taxon>
        <taxon>Pseudomonadota</taxon>
        <taxon>Alphaproteobacteria</taxon>
        <taxon>Rhodobacterales</taxon>
        <taxon>Paracoccaceae</taxon>
        <taxon>Paroceanicella</taxon>
    </lineage>
</organism>
<feature type="transmembrane region" description="Helical" evidence="6">
    <location>
        <begin position="62"/>
        <end position="87"/>
    </location>
</feature>
<feature type="domain" description="EamA" evidence="7">
    <location>
        <begin position="144"/>
        <end position="272"/>
    </location>
</feature>
<dbReference type="PANTHER" id="PTHR22911">
    <property type="entry name" value="ACYL-MALONYL CONDENSING ENZYME-RELATED"/>
    <property type="match status" value="1"/>
</dbReference>
<dbReference type="InterPro" id="IPR000620">
    <property type="entry name" value="EamA_dom"/>
</dbReference>
<proteinExistence type="inferred from homology"/>
<keyword evidence="3 6" id="KW-0812">Transmembrane</keyword>
<comment type="subcellular location">
    <subcellularLocation>
        <location evidence="1">Membrane</location>
        <topology evidence="1">Multi-pass membrane protein</topology>
    </subcellularLocation>
</comment>
<keyword evidence="4 6" id="KW-1133">Transmembrane helix</keyword>
<dbReference type="InterPro" id="IPR037185">
    <property type="entry name" value="EmrE-like"/>
</dbReference>
<dbReference type="OrthoDB" id="7818056at2"/>
<protein>
    <submittedName>
        <fullName evidence="8">DMT family transporter</fullName>
    </submittedName>
</protein>
<reference evidence="8 9" key="1">
    <citation type="submission" date="2019-06" db="EMBL/GenBank/DDBJ databases">
        <title>Genome sequence of Rhodobacteraceae bacterium D4M1.</title>
        <authorList>
            <person name="Cao J."/>
        </authorList>
    </citation>
    <scope>NUCLEOTIDE SEQUENCE [LARGE SCALE GENOMIC DNA]</scope>
    <source>
        <strain evidence="8 9">D4M1</strain>
    </source>
</reference>
<evidence type="ECO:0000313" key="9">
    <source>
        <dbReference type="Proteomes" id="UP000305888"/>
    </source>
</evidence>
<feature type="transmembrane region" description="Helical" evidence="6">
    <location>
        <begin position="141"/>
        <end position="160"/>
    </location>
</feature>
<dbReference type="AlphaFoldDB" id="A0A5B8FVV7"/>
<feature type="transmembrane region" description="Helical" evidence="6">
    <location>
        <begin position="93"/>
        <end position="112"/>
    </location>
</feature>
<dbReference type="EMBL" id="CP040818">
    <property type="protein sequence ID" value="QDL90629.1"/>
    <property type="molecule type" value="Genomic_DNA"/>
</dbReference>
<comment type="similarity">
    <text evidence="2">Belongs to the drug/metabolite transporter (DMT) superfamily. 10 TMS drug/metabolite exporter (DME) (TC 2.A.7.3) family.</text>
</comment>
<dbReference type="GO" id="GO:0016020">
    <property type="term" value="C:membrane"/>
    <property type="evidence" value="ECO:0007669"/>
    <property type="project" value="UniProtKB-SubCell"/>
</dbReference>
<evidence type="ECO:0000256" key="4">
    <source>
        <dbReference type="ARBA" id="ARBA00022989"/>
    </source>
</evidence>
<accession>A0A5B8FVV7</accession>
<evidence type="ECO:0000259" key="7">
    <source>
        <dbReference type="Pfam" id="PF00892"/>
    </source>
</evidence>
<evidence type="ECO:0000256" key="3">
    <source>
        <dbReference type="ARBA" id="ARBA00022692"/>
    </source>
</evidence>
<evidence type="ECO:0000256" key="1">
    <source>
        <dbReference type="ARBA" id="ARBA00004141"/>
    </source>
</evidence>
<evidence type="ECO:0000256" key="5">
    <source>
        <dbReference type="ARBA" id="ARBA00023136"/>
    </source>
</evidence>
<gene>
    <name evidence="8" type="ORF">FDP22_01800</name>
</gene>
<feature type="transmembrane region" description="Helical" evidence="6">
    <location>
        <begin position="203"/>
        <end position="224"/>
    </location>
</feature>
<feature type="transmembrane region" description="Helical" evidence="6">
    <location>
        <begin position="231"/>
        <end position="251"/>
    </location>
</feature>
<evidence type="ECO:0000256" key="6">
    <source>
        <dbReference type="SAM" id="Phobius"/>
    </source>
</evidence>
<feature type="transmembrane region" description="Helical" evidence="6">
    <location>
        <begin position="119"/>
        <end position="135"/>
    </location>
</feature>
<feature type="transmembrane region" description="Helical" evidence="6">
    <location>
        <begin position="29"/>
        <end position="50"/>
    </location>
</feature>
<feature type="transmembrane region" description="Helical" evidence="6">
    <location>
        <begin position="172"/>
        <end position="191"/>
    </location>
</feature>
<dbReference type="SUPFAM" id="SSF103481">
    <property type="entry name" value="Multidrug resistance efflux transporter EmrE"/>
    <property type="match status" value="2"/>
</dbReference>
<dbReference type="Proteomes" id="UP000305888">
    <property type="component" value="Chromosome"/>
</dbReference>
<feature type="transmembrane region" description="Helical" evidence="6">
    <location>
        <begin position="263"/>
        <end position="285"/>
    </location>
</feature>
<sequence length="308" mass="31701">MKNGIWFILAAMSLTPALDGVAKEMSLTYAPIFICFTRYLSAGLVSLAAARLRGERLRVERAGLGGQLLSAALMMGAMTSFIMALSMVPMAEAVGGFLIAPIVSTALSVIFLGERLTRTRVIGSLLSILGAVIIMDPGMGLEQGTLLALAGGAMLGGFYTVSRAHRAASGTFAPLALQSLMGAAMIAPLALAEGVPAIDATYLCWAALLGVLSAMCHLLTILAFRLSEATVLAPFTYFNVIAAVAVGIVFFGEIPGEATLSGLVALVAGGLITAAGPGQVSALLARLDVLRPTPVSVRVRVPVSVPAR</sequence>